<name>A0A454XL99_PRIPA</name>
<evidence type="ECO:0000256" key="1">
    <source>
        <dbReference type="SAM" id="MobiDB-lite"/>
    </source>
</evidence>
<proteinExistence type="predicted"/>
<accession>A0A8R1ULT8</accession>
<feature type="compositionally biased region" description="Low complexity" evidence="1">
    <location>
        <begin position="1"/>
        <end position="14"/>
    </location>
</feature>
<accession>A0A454XL99</accession>
<dbReference type="Proteomes" id="UP000005239">
    <property type="component" value="Unassembled WGS sequence"/>
</dbReference>
<dbReference type="AlphaFoldDB" id="A0A454XL99"/>
<organism evidence="2 3">
    <name type="scientific">Pristionchus pacificus</name>
    <name type="common">Parasitic nematode worm</name>
    <dbReference type="NCBI Taxonomy" id="54126"/>
    <lineage>
        <taxon>Eukaryota</taxon>
        <taxon>Metazoa</taxon>
        <taxon>Ecdysozoa</taxon>
        <taxon>Nematoda</taxon>
        <taxon>Chromadorea</taxon>
        <taxon>Rhabditida</taxon>
        <taxon>Rhabditina</taxon>
        <taxon>Diplogasteromorpha</taxon>
        <taxon>Diplogasteroidea</taxon>
        <taxon>Neodiplogasteridae</taxon>
        <taxon>Pristionchus</taxon>
    </lineage>
</organism>
<dbReference type="OrthoDB" id="5865307at2759"/>
<evidence type="ECO:0000313" key="2">
    <source>
        <dbReference type="EnsemblMetazoa" id="PPA28902.1"/>
    </source>
</evidence>
<reference evidence="3" key="1">
    <citation type="journal article" date="2008" name="Nat. Genet.">
        <title>The Pristionchus pacificus genome provides a unique perspective on nematode lifestyle and parasitism.</title>
        <authorList>
            <person name="Dieterich C."/>
            <person name="Clifton S.W."/>
            <person name="Schuster L.N."/>
            <person name="Chinwalla A."/>
            <person name="Delehaunty K."/>
            <person name="Dinkelacker I."/>
            <person name="Fulton L."/>
            <person name="Fulton R."/>
            <person name="Godfrey J."/>
            <person name="Minx P."/>
            <person name="Mitreva M."/>
            <person name="Roeseler W."/>
            <person name="Tian H."/>
            <person name="Witte H."/>
            <person name="Yang S.P."/>
            <person name="Wilson R.K."/>
            <person name="Sommer R.J."/>
        </authorList>
    </citation>
    <scope>NUCLEOTIDE SEQUENCE [LARGE SCALE GENOMIC DNA]</scope>
    <source>
        <strain evidence="3">PS312</strain>
    </source>
</reference>
<feature type="compositionally biased region" description="Basic residues" evidence="1">
    <location>
        <begin position="72"/>
        <end position="83"/>
    </location>
</feature>
<keyword evidence="3" id="KW-1185">Reference proteome</keyword>
<sequence length="160" mass="17697">MPYSRISSCPSTSTSEDDEFTSVAPQSATQLLAIAIKKRRALAAQKNRRLHLELLHTGMIQSLCKHLGEKRASRRKRGKKRSLKGQDDCVLDSTPSPSQPPVQALTDQEPSSKRARFSEEDPFGLDHIFMDAFGRLPSGSRSVCSVPKLLSTPRYAVMVS</sequence>
<feature type="region of interest" description="Disordered" evidence="1">
    <location>
        <begin position="66"/>
        <end position="117"/>
    </location>
</feature>
<dbReference type="EnsemblMetazoa" id="PPA28902.1">
    <property type="protein sequence ID" value="PPA28902.1"/>
    <property type="gene ID" value="WBGene00118456"/>
</dbReference>
<reference evidence="2" key="2">
    <citation type="submission" date="2022-06" db="UniProtKB">
        <authorList>
            <consortium name="EnsemblMetazoa"/>
        </authorList>
    </citation>
    <scope>IDENTIFICATION</scope>
    <source>
        <strain evidence="2">PS312</strain>
    </source>
</reference>
<evidence type="ECO:0000313" key="3">
    <source>
        <dbReference type="Proteomes" id="UP000005239"/>
    </source>
</evidence>
<gene>
    <name evidence="2" type="primary">WBGene00118456</name>
</gene>
<protein>
    <submittedName>
        <fullName evidence="2">Tos-1</fullName>
    </submittedName>
</protein>
<feature type="region of interest" description="Disordered" evidence="1">
    <location>
        <begin position="1"/>
        <end position="22"/>
    </location>
</feature>